<sequence length="92" mass="10385">MNRLSLVFLVLLLGLVIQAPFSEARKHLSLEKKKVPSMKEDIFLSPAMPVHSASDGKGYRMLNDERERLFALHLARIDRILQSNPSPGNGHH</sequence>
<organism evidence="2 3">
    <name type="scientific">Corchorus olitorius</name>
    <dbReference type="NCBI Taxonomy" id="93759"/>
    <lineage>
        <taxon>Eukaryota</taxon>
        <taxon>Viridiplantae</taxon>
        <taxon>Streptophyta</taxon>
        <taxon>Embryophyta</taxon>
        <taxon>Tracheophyta</taxon>
        <taxon>Spermatophyta</taxon>
        <taxon>Magnoliopsida</taxon>
        <taxon>eudicotyledons</taxon>
        <taxon>Gunneridae</taxon>
        <taxon>Pentapetalae</taxon>
        <taxon>rosids</taxon>
        <taxon>malvids</taxon>
        <taxon>Malvales</taxon>
        <taxon>Malvaceae</taxon>
        <taxon>Grewioideae</taxon>
        <taxon>Apeibeae</taxon>
        <taxon>Corchorus</taxon>
    </lineage>
</organism>
<dbReference type="EMBL" id="AWUE01016349">
    <property type="protein sequence ID" value="OMO92556.1"/>
    <property type="molecule type" value="Genomic_DNA"/>
</dbReference>
<feature type="signal peptide" evidence="1">
    <location>
        <begin position="1"/>
        <end position="24"/>
    </location>
</feature>
<keyword evidence="1" id="KW-0732">Signal</keyword>
<dbReference type="GO" id="GO:0006970">
    <property type="term" value="P:response to osmotic stress"/>
    <property type="evidence" value="ECO:0007669"/>
    <property type="project" value="InterPro"/>
</dbReference>
<accession>A0A1R3JCN9</accession>
<dbReference type="OrthoDB" id="1915362at2759"/>
<dbReference type="GO" id="GO:0006995">
    <property type="term" value="P:cellular response to nitrogen starvation"/>
    <property type="evidence" value="ECO:0007669"/>
    <property type="project" value="InterPro"/>
</dbReference>
<keyword evidence="3" id="KW-1185">Reference proteome</keyword>
<proteinExistence type="predicted"/>
<evidence type="ECO:0000256" key="1">
    <source>
        <dbReference type="SAM" id="SignalP"/>
    </source>
</evidence>
<reference evidence="3" key="1">
    <citation type="submission" date="2013-09" db="EMBL/GenBank/DDBJ databases">
        <title>Corchorus olitorius genome sequencing.</title>
        <authorList>
            <person name="Alam M."/>
            <person name="Haque M.S."/>
            <person name="Islam M.S."/>
            <person name="Emdad E.M."/>
            <person name="Islam M.M."/>
            <person name="Ahmed B."/>
            <person name="Halim A."/>
            <person name="Hossen Q.M.M."/>
            <person name="Hossain M.Z."/>
            <person name="Ahmed R."/>
            <person name="Khan M.M."/>
            <person name="Islam R."/>
            <person name="Rashid M.M."/>
            <person name="Khan S.A."/>
            <person name="Rahman M.S."/>
            <person name="Alam M."/>
            <person name="Yahiya A.S."/>
            <person name="Khan M.S."/>
            <person name="Azam M.S."/>
            <person name="Haque T."/>
            <person name="Lashkar M.Z.H."/>
            <person name="Akhand A.I."/>
            <person name="Morshed G."/>
            <person name="Roy S."/>
            <person name="Uddin K.S."/>
            <person name="Rabeya T."/>
            <person name="Hossain A.S."/>
            <person name="Chowdhury A."/>
            <person name="Snigdha A.R."/>
            <person name="Mortoza M.S."/>
            <person name="Matin S.A."/>
            <person name="Hoque S.M.E."/>
            <person name="Islam M.K."/>
            <person name="Roy D.K."/>
            <person name="Haider R."/>
            <person name="Moosa M.M."/>
            <person name="Elias S.M."/>
            <person name="Hasan A.M."/>
            <person name="Jahan S."/>
            <person name="Shafiuddin M."/>
            <person name="Mahmood N."/>
            <person name="Shommy N.S."/>
        </authorList>
    </citation>
    <scope>NUCLEOTIDE SEQUENCE [LARGE SCALE GENOMIC DNA]</scope>
    <source>
        <strain evidence="3">cv. O-4</strain>
    </source>
</reference>
<dbReference type="PANTHER" id="PTHR37180">
    <property type="entry name" value="PRECURSOR OF CEP14"/>
    <property type="match status" value="1"/>
</dbReference>
<name>A0A1R3JCN9_9ROSI</name>
<protein>
    <submittedName>
        <fullName evidence="2">Uncharacterized protein</fullName>
    </submittedName>
</protein>
<gene>
    <name evidence="2" type="ORF">COLO4_17492</name>
</gene>
<evidence type="ECO:0000313" key="3">
    <source>
        <dbReference type="Proteomes" id="UP000187203"/>
    </source>
</evidence>
<comment type="caution">
    <text evidence="2">The sequence shown here is derived from an EMBL/GenBank/DDBJ whole genome shotgun (WGS) entry which is preliminary data.</text>
</comment>
<evidence type="ECO:0000313" key="2">
    <source>
        <dbReference type="EMBL" id="OMO92556.1"/>
    </source>
</evidence>
<dbReference type="InterPro" id="IPR038930">
    <property type="entry name" value="CEP13/CEP14"/>
</dbReference>
<feature type="chain" id="PRO_5012932702" evidence="1">
    <location>
        <begin position="25"/>
        <end position="92"/>
    </location>
</feature>
<dbReference type="Proteomes" id="UP000187203">
    <property type="component" value="Unassembled WGS sequence"/>
</dbReference>
<dbReference type="AlphaFoldDB" id="A0A1R3JCN9"/>
<dbReference type="PANTHER" id="PTHR37180:SF4">
    <property type="entry name" value="FORMIN-LIKE PROTEIN 3"/>
    <property type="match status" value="1"/>
</dbReference>